<feature type="domain" description="Nudix hydrolase" evidence="5">
    <location>
        <begin position="6"/>
        <end position="149"/>
    </location>
</feature>
<dbReference type="PANTHER" id="PTHR43736:SF1">
    <property type="entry name" value="DIHYDRONEOPTERIN TRIPHOSPHATE DIPHOSPHATASE"/>
    <property type="match status" value="1"/>
</dbReference>
<dbReference type="STRING" id="265719.SAMN04488509_105125"/>
<dbReference type="InterPro" id="IPR000086">
    <property type="entry name" value="NUDIX_hydrolase_dom"/>
</dbReference>
<organism evidence="6 7">
    <name type="scientific">Aquimonas voraii</name>
    <dbReference type="NCBI Taxonomy" id="265719"/>
    <lineage>
        <taxon>Bacteria</taxon>
        <taxon>Pseudomonadati</taxon>
        <taxon>Pseudomonadota</taxon>
        <taxon>Gammaproteobacteria</taxon>
        <taxon>Lysobacterales</taxon>
        <taxon>Lysobacteraceae</taxon>
        <taxon>Aquimonas</taxon>
    </lineage>
</organism>
<comment type="cofactor">
    <cofactor evidence="1">
        <name>Mg(2+)</name>
        <dbReference type="ChEBI" id="CHEBI:18420"/>
    </cofactor>
</comment>
<dbReference type="PANTHER" id="PTHR43736">
    <property type="entry name" value="ADP-RIBOSE PYROPHOSPHATASE"/>
    <property type="match status" value="1"/>
</dbReference>
<reference evidence="6 7" key="1">
    <citation type="submission" date="2016-10" db="EMBL/GenBank/DDBJ databases">
        <authorList>
            <person name="de Groot N.N."/>
        </authorList>
    </citation>
    <scope>NUCLEOTIDE SEQUENCE [LARGE SCALE GENOMIC DNA]</scope>
    <source>
        <strain evidence="6 7">DSM 16957</strain>
    </source>
</reference>
<keyword evidence="7" id="KW-1185">Reference proteome</keyword>
<dbReference type="Proteomes" id="UP000199603">
    <property type="component" value="Unassembled WGS sequence"/>
</dbReference>
<dbReference type="InterPro" id="IPR015797">
    <property type="entry name" value="NUDIX_hydrolase-like_dom_sf"/>
</dbReference>
<evidence type="ECO:0000259" key="5">
    <source>
        <dbReference type="PROSITE" id="PS51462"/>
    </source>
</evidence>
<dbReference type="SUPFAM" id="SSF55811">
    <property type="entry name" value="Nudix"/>
    <property type="match status" value="1"/>
</dbReference>
<dbReference type="FunFam" id="3.90.79.10:FF:000001">
    <property type="entry name" value="RNA pyrophosphohydrolase"/>
    <property type="match status" value="1"/>
</dbReference>
<dbReference type="InterPro" id="IPR022927">
    <property type="entry name" value="RppH"/>
</dbReference>
<evidence type="ECO:0000313" key="6">
    <source>
        <dbReference type="EMBL" id="SDD68280.1"/>
    </source>
</evidence>
<gene>
    <name evidence="3" type="primary">rppH</name>
    <name evidence="3" type="synonym">nudH</name>
    <name evidence="6" type="ORF">SAMN04488509_105125</name>
</gene>
<keyword evidence="2 3" id="KW-0378">Hydrolase</keyword>
<dbReference type="EMBL" id="FNAG01000005">
    <property type="protein sequence ID" value="SDD68280.1"/>
    <property type="molecule type" value="Genomic_DNA"/>
</dbReference>
<protein>
    <recommendedName>
        <fullName evidence="3">RNA pyrophosphohydrolase</fullName>
        <ecNumber evidence="3">3.6.1.-</ecNumber>
    </recommendedName>
    <alternativeName>
        <fullName evidence="3">(Di)nucleoside polyphosphate hydrolase</fullName>
    </alternativeName>
</protein>
<feature type="short sequence motif" description="Nudix box" evidence="3">
    <location>
        <begin position="38"/>
        <end position="59"/>
    </location>
</feature>
<evidence type="ECO:0000313" key="7">
    <source>
        <dbReference type="Proteomes" id="UP000199603"/>
    </source>
</evidence>
<dbReference type="NCBIfam" id="NF001937">
    <property type="entry name" value="PRK00714.1-4"/>
    <property type="match status" value="1"/>
</dbReference>
<proteinExistence type="inferred from homology"/>
<feature type="compositionally biased region" description="Gly residues" evidence="4">
    <location>
        <begin position="191"/>
        <end position="202"/>
    </location>
</feature>
<dbReference type="PROSITE" id="PS51462">
    <property type="entry name" value="NUDIX"/>
    <property type="match status" value="1"/>
</dbReference>
<dbReference type="Pfam" id="PF00293">
    <property type="entry name" value="NUDIX"/>
    <property type="match status" value="1"/>
</dbReference>
<dbReference type="EC" id="3.6.1.-" evidence="3"/>
<accession>A0A1G6WQR5</accession>
<dbReference type="HAMAP" id="MF_00298">
    <property type="entry name" value="Nudix_RppH"/>
    <property type="match status" value="1"/>
</dbReference>
<dbReference type="GO" id="GO:0034353">
    <property type="term" value="F:mRNA 5'-diphosphatase activity"/>
    <property type="evidence" value="ECO:0007669"/>
    <property type="project" value="UniProtKB-ARBA"/>
</dbReference>
<comment type="function">
    <text evidence="3">Accelerates the degradation of transcripts by removing pyrophosphate from the 5'-end of triphosphorylated RNA, leading to a more labile monophosphorylated state that can stimulate subsequent ribonuclease cleavage.</text>
</comment>
<feature type="region of interest" description="Disordered" evidence="4">
    <location>
        <begin position="182"/>
        <end position="202"/>
    </location>
</feature>
<dbReference type="RefSeq" id="WP_091242554.1">
    <property type="nucleotide sequence ID" value="NZ_FNAG01000005.1"/>
</dbReference>
<evidence type="ECO:0000256" key="2">
    <source>
        <dbReference type="ARBA" id="ARBA00022801"/>
    </source>
</evidence>
<evidence type="ECO:0000256" key="3">
    <source>
        <dbReference type="HAMAP-Rule" id="MF_00298"/>
    </source>
</evidence>
<dbReference type="AlphaFoldDB" id="A0A1G6WQR5"/>
<name>A0A1G6WQR5_9GAMM</name>
<dbReference type="InterPro" id="IPR020084">
    <property type="entry name" value="NUDIX_hydrolase_CS"/>
</dbReference>
<sequence length="202" mass="23004">MIDPDGYRPNVGIILMHSTGQVFWARRVTRDGWQFPQGGMNSDETPLEAMYRELDEEVGLKPHHVELLGATPGWLRYRLPRRCVRPGKRPLCIGQKQVWFLLQLTAQESEVRLDAHDTPEFDSWRWVDFWYPLEHVVSFKRRVYAQALKHLAPYAERASGAQLMPLAPPTLEADVAVPRRERRAAAREAAGLGGRSPVGAGR</sequence>
<dbReference type="Gene3D" id="3.90.79.10">
    <property type="entry name" value="Nucleoside Triphosphate Pyrophosphohydrolase"/>
    <property type="match status" value="1"/>
</dbReference>
<comment type="similarity">
    <text evidence="3">Belongs to the Nudix hydrolase family. RppH subfamily.</text>
</comment>
<dbReference type="OrthoDB" id="9816040at2"/>
<comment type="cofactor">
    <cofactor evidence="3">
        <name>a divalent metal cation</name>
        <dbReference type="ChEBI" id="CHEBI:60240"/>
    </cofactor>
</comment>
<evidence type="ECO:0000256" key="4">
    <source>
        <dbReference type="SAM" id="MobiDB-lite"/>
    </source>
</evidence>
<dbReference type="NCBIfam" id="NF001938">
    <property type="entry name" value="PRK00714.1-5"/>
    <property type="match status" value="1"/>
</dbReference>
<dbReference type="PROSITE" id="PS00893">
    <property type="entry name" value="NUDIX_BOX"/>
    <property type="match status" value="1"/>
</dbReference>
<evidence type="ECO:0000256" key="1">
    <source>
        <dbReference type="ARBA" id="ARBA00001946"/>
    </source>
</evidence>
<dbReference type="CDD" id="cd03671">
    <property type="entry name" value="NUDIX_Ap4A_hydrolase_plant_like"/>
    <property type="match status" value="1"/>
</dbReference>